<dbReference type="AlphaFoldDB" id="A0A822ZQ99"/>
<gene>
    <name evidence="2" type="ORF">HUJ06_003921</name>
</gene>
<protein>
    <recommendedName>
        <fullName evidence="4">Cyclin-dependent protein kinase inhibitor SMR6-like</fullName>
    </recommendedName>
</protein>
<comment type="caution">
    <text evidence="2">The sequence shown here is derived from an EMBL/GenBank/DDBJ whole genome shotgun (WGS) entry which is preliminary data.</text>
</comment>
<evidence type="ECO:0000256" key="1">
    <source>
        <dbReference type="SAM" id="MobiDB-lite"/>
    </source>
</evidence>
<evidence type="ECO:0008006" key="4">
    <source>
        <dbReference type="Google" id="ProtNLM"/>
    </source>
</evidence>
<dbReference type="PANTHER" id="PTHR35162:SF2">
    <property type="entry name" value="OS08G0516600 PROTEIN"/>
    <property type="match status" value="1"/>
</dbReference>
<sequence length="113" mass="12373">MGLEIPEGFRPITPIRTSALSRAHTSHGVVVKCLDLKEDDAKGFEKNEDEECTTPKSQIHTLKTPLLCPPAPRKPRPAKRKAGPPPEGFFHVPRDLTAVFVSLPNVSKKIKAG</sequence>
<feature type="compositionally biased region" description="Basic residues" evidence="1">
    <location>
        <begin position="73"/>
        <end position="82"/>
    </location>
</feature>
<dbReference type="Proteomes" id="UP000607653">
    <property type="component" value="Unassembled WGS sequence"/>
</dbReference>
<accession>A0A822ZQ99</accession>
<evidence type="ECO:0000313" key="3">
    <source>
        <dbReference type="Proteomes" id="UP000607653"/>
    </source>
</evidence>
<organism evidence="2 3">
    <name type="scientific">Nelumbo nucifera</name>
    <name type="common">Sacred lotus</name>
    <dbReference type="NCBI Taxonomy" id="4432"/>
    <lineage>
        <taxon>Eukaryota</taxon>
        <taxon>Viridiplantae</taxon>
        <taxon>Streptophyta</taxon>
        <taxon>Embryophyta</taxon>
        <taxon>Tracheophyta</taxon>
        <taxon>Spermatophyta</taxon>
        <taxon>Magnoliopsida</taxon>
        <taxon>Proteales</taxon>
        <taxon>Nelumbonaceae</taxon>
        <taxon>Nelumbo</taxon>
    </lineage>
</organism>
<evidence type="ECO:0000313" key="2">
    <source>
        <dbReference type="EMBL" id="DAD45691.1"/>
    </source>
</evidence>
<reference evidence="2 3" key="1">
    <citation type="journal article" date="2020" name="Mol. Biol. Evol.">
        <title>Distinct Expression and Methylation Patterns for Genes with Different Fates following a Single Whole-Genome Duplication in Flowering Plants.</title>
        <authorList>
            <person name="Shi T."/>
            <person name="Rahmani R.S."/>
            <person name="Gugger P.F."/>
            <person name="Wang M."/>
            <person name="Li H."/>
            <person name="Zhang Y."/>
            <person name="Li Z."/>
            <person name="Wang Q."/>
            <person name="Van de Peer Y."/>
            <person name="Marchal K."/>
            <person name="Chen J."/>
        </authorList>
    </citation>
    <scope>NUCLEOTIDE SEQUENCE [LARGE SCALE GENOMIC DNA]</scope>
    <source>
        <tissue evidence="2">Leaf</tissue>
    </source>
</reference>
<dbReference type="EMBL" id="DUZY01000007">
    <property type="protein sequence ID" value="DAD45691.1"/>
    <property type="molecule type" value="Genomic_DNA"/>
</dbReference>
<proteinExistence type="predicted"/>
<dbReference type="PANTHER" id="PTHR35162">
    <property type="entry name" value="OS08G0516600 PROTEIN"/>
    <property type="match status" value="1"/>
</dbReference>
<name>A0A822ZQ99_NELNU</name>
<dbReference type="InterPro" id="IPR053115">
    <property type="entry name" value="CDK_inhibitor"/>
</dbReference>
<keyword evidence="3" id="KW-1185">Reference proteome</keyword>
<feature type="region of interest" description="Disordered" evidence="1">
    <location>
        <begin position="63"/>
        <end position="89"/>
    </location>
</feature>